<dbReference type="AlphaFoldDB" id="A0A4R6XQE9"/>
<evidence type="ECO:0000256" key="1">
    <source>
        <dbReference type="ARBA" id="ARBA00022679"/>
    </source>
</evidence>
<keyword evidence="5" id="KW-1185">Reference proteome</keyword>
<dbReference type="InterPro" id="IPR050832">
    <property type="entry name" value="Bact_Acetyltransf"/>
</dbReference>
<keyword evidence="4" id="KW-0687">Ribonucleoprotein</keyword>
<feature type="domain" description="N-acetyltransferase" evidence="3">
    <location>
        <begin position="1"/>
        <end position="148"/>
    </location>
</feature>
<dbReference type="CDD" id="cd04301">
    <property type="entry name" value="NAT_SF"/>
    <property type="match status" value="1"/>
</dbReference>
<accession>A0A4R6XQE9</accession>
<dbReference type="GO" id="GO:0005840">
    <property type="term" value="C:ribosome"/>
    <property type="evidence" value="ECO:0007669"/>
    <property type="project" value="UniProtKB-KW"/>
</dbReference>
<keyword evidence="2" id="KW-0012">Acyltransferase</keyword>
<dbReference type="PROSITE" id="PS51186">
    <property type="entry name" value="GNAT"/>
    <property type="match status" value="1"/>
</dbReference>
<dbReference type="InterPro" id="IPR016181">
    <property type="entry name" value="Acyl_CoA_acyltransferase"/>
</dbReference>
<dbReference type="PANTHER" id="PTHR43877">
    <property type="entry name" value="AMINOALKYLPHOSPHONATE N-ACETYLTRANSFERASE-RELATED-RELATED"/>
    <property type="match status" value="1"/>
</dbReference>
<evidence type="ECO:0000313" key="4">
    <source>
        <dbReference type="EMBL" id="TDR20639.1"/>
    </source>
</evidence>
<dbReference type="EMBL" id="SNZB01000003">
    <property type="protein sequence ID" value="TDR20639.1"/>
    <property type="molecule type" value="Genomic_DNA"/>
</dbReference>
<dbReference type="GO" id="GO:0016747">
    <property type="term" value="F:acyltransferase activity, transferring groups other than amino-acyl groups"/>
    <property type="evidence" value="ECO:0007669"/>
    <property type="project" value="InterPro"/>
</dbReference>
<evidence type="ECO:0000313" key="5">
    <source>
        <dbReference type="Proteomes" id="UP000295724"/>
    </source>
</evidence>
<dbReference type="Gene3D" id="3.40.630.30">
    <property type="match status" value="1"/>
</dbReference>
<organism evidence="4 5">
    <name type="scientific">Marinicella litoralis</name>
    <dbReference type="NCBI Taxonomy" id="644220"/>
    <lineage>
        <taxon>Bacteria</taxon>
        <taxon>Pseudomonadati</taxon>
        <taxon>Pseudomonadota</taxon>
        <taxon>Gammaproteobacteria</taxon>
        <taxon>Lysobacterales</taxon>
        <taxon>Marinicellaceae</taxon>
        <taxon>Marinicella</taxon>
    </lineage>
</organism>
<dbReference type="RefSeq" id="WP_099018472.1">
    <property type="nucleotide sequence ID" value="NZ_NIHB01000001.1"/>
</dbReference>
<sequence>MNVRKAQSKDLSQLSELFDGYRQFYHQPGDLVAARKFISDRLAKNESVIFVVEAKAQLLGFTQLFPSFSSVSMQRLWVLNDLFVAGHARKQGVAGMLMAAAKKFAVETNSKGLILETDLDNLAAQNLYNKLGYQLQTSTQHYFLPNTH</sequence>
<dbReference type="OrthoDB" id="9792929at2"/>
<gene>
    <name evidence="4" type="ORF">C8D91_1614</name>
</gene>
<proteinExistence type="predicted"/>
<dbReference type="SUPFAM" id="SSF55729">
    <property type="entry name" value="Acyl-CoA N-acyltransferases (Nat)"/>
    <property type="match status" value="1"/>
</dbReference>
<dbReference type="Pfam" id="PF00583">
    <property type="entry name" value="Acetyltransf_1"/>
    <property type="match status" value="1"/>
</dbReference>
<comment type="caution">
    <text evidence="4">The sequence shown here is derived from an EMBL/GenBank/DDBJ whole genome shotgun (WGS) entry which is preliminary data.</text>
</comment>
<evidence type="ECO:0000259" key="3">
    <source>
        <dbReference type="PROSITE" id="PS51186"/>
    </source>
</evidence>
<reference evidence="4 5" key="1">
    <citation type="submission" date="2019-03" db="EMBL/GenBank/DDBJ databases">
        <title>Genomic Encyclopedia of Type Strains, Phase IV (KMG-IV): sequencing the most valuable type-strain genomes for metagenomic binning, comparative biology and taxonomic classification.</title>
        <authorList>
            <person name="Goeker M."/>
        </authorList>
    </citation>
    <scope>NUCLEOTIDE SEQUENCE [LARGE SCALE GENOMIC DNA]</scope>
    <source>
        <strain evidence="4 5">DSM 25488</strain>
    </source>
</reference>
<keyword evidence="4" id="KW-0689">Ribosomal protein</keyword>
<dbReference type="PANTHER" id="PTHR43877:SF2">
    <property type="entry name" value="AMINOALKYLPHOSPHONATE N-ACETYLTRANSFERASE-RELATED"/>
    <property type="match status" value="1"/>
</dbReference>
<protein>
    <submittedName>
        <fullName evidence="4">Ribosomal protein S18 acetylase RimI-like enzyme</fullName>
    </submittedName>
</protein>
<name>A0A4R6XQE9_9GAMM</name>
<dbReference type="InterPro" id="IPR000182">
    <property type="entry name" value="GNAT_dom"/>
</dbReference>
<keyword evidence="1" id="KW-0808">Transferase</keyword>
<evidence type="ECO:0000256" key="2">
    <source>
        <dbReference type="ARBA" id="ARBA00023315"/>
    </source>
</evidence>
<dbReference type="Proteomes" id="UP000295724">
    <property type="component" value="Unassembled WGS sequence"/>
</dbReference>